<evidence type="ECO:0000313" key="1">
    <source>
        <dbReference type="Proteomes" id="UP000887576"/>
    </source>
</evidence>
<reference evidence="2" key="1">
    <citation type="submission" date="2022-11" db="UniProtKB">
        <authorList>
            <consortium name="WormBaseParasite"/>
        </authorList>
    </citation>
    <scope>IDENTIFICATION</scope>
</reference>
<dbReference type="Proteomes" id="UP000887576">
    <property type="component" value="Unplaced"/>
</dbReference>
<dbReference type="WBParaSite" id="JU765_v2.g14608.t1">
    <property type="protein sequence ID" value="JU765_v2.g14608.t1"/>
    <property type="gene ID" value="JU765_v2.g14608"/>
</dbReference>
<organism evidence="1 2">
    <name type="scientific">Panagrolaimus sp. JU765</name>
    <dbReference type="NCBI Taxonomy" id="591449"/>
    <lineage>
        <taxon>Eukaryota</taxon>
        <taxon>Metazoa</taxon>
        <taxon>Ecdysozoa</taxon>
        <taxon>Nematoda</taxon>
        <taxon>Chromadorea</taxon>
        <taxon>Rhabditida</taxon>
        <taxon>Tylenchina</taxon>
        <taxon>Panagrolaimomorpha</taxon>
        <taxon>Panagrolaimoidea</taxon>
        <taxon>Panagrolaimidae</taxon>
        <taxon>Panagrolaimus</taxon>
    </lineage>
</organism>
<name>A0AC34QB57_9BILA</name>
<sequence length="394" mass="44925">MELSELSVANIGHHEVFKIEEVQSVYIPNIPGPASTDEVRYSRLFQSVDLSTNFYFSYTYDLSRTLQENALSLKNLKFNKNLYHPKLESEKKFIWNNYLLKPFRDNAITDKWVVEIVHGYVGQQIVELPVAKLAVILIGRRSSEYAGTRFLKRGMNQNGSCANDVETEQIVWDMQTTPCIETGHFTAYVQRRGSIPLFWSQDPSTRGVVGKPAVIVDIVEPNALTTAAHFKELRRKYGYPISVVNLVKRRGGPKVRDEKLLHSQFLKTVKYLNEFMKPGKCIDYISFDVARCNKDGQVLPRLEQIGLKLSLRQGWFQSFKPLKVRQLLKHPVFDNFTPIYSEDGEMLLQSGISRTNCVDCLDRTNVAQFGLAKATLGFQLYSMGYTSEPVISTG</sequence>
<evidence type="ECO:0000313" key="2">
    <source>
        <dbReference type="WBParaSite" id="JU765_v2.g14608.t1"/>
    </source>
</evidence>
<protein>
    <submittedName>
        <fullName evidence="2">SAC domain-containing protein</fullName>
    </submittedName>
</protein>
<accession>A0AC34QB57</accession>
<proteinExistence type="predicted"/>